<dbReference type="GO" id="GO:0005886">
    <property type="term" value="C:plasma membrane"/>
    <property type="evidence" value="ECO:0007669"/>
    <property type="project" value="UniProtKB-SubCell"/>
</dbReference>
<feature type="transmembrane region" description="Helical" evidence="7">
    <location>
        <begin position="249"/>
        <end position="270"/>
    </location>
</feature>
<keyword evidence="3" id="KW-1003">Cell membrane</keyword>
<comment type="subcellular location">
    <subcellularLocation>
        <location evidence="1">Cell membrane</location>
        <topology evidence="1">Multi-pass membrane protein</topology>
    </subcellularLocation>
</comment>
<evidence type="ECO:0000313" key="9">
    <source>
        <dbReference type="EMBL" id="SNR65905.1"/>
    </source>
</evidence>
<dbReference type="CDD" id="cd06173">
    <property type="entry name" value="MFS_MefA_like"/>
    <property type="match status" value="1"/>
</dbReference>
<feature type="transmembrane region" description="Helical" evidence="7">
    <location>
        <begin position="12"/>
        <end position="35"/>
    </location>
</feature>
<gene>
    <name evidence="9" type="ORF">SAMN06264365_104246</name>
</gene>
<dbReference type="InterPro" id="IPR010290">
    <property type="entry name" value="TM_effector"/>
</dbReference>
<evidence type="ECO:0000256" key="4">
    <source>
        <dbReference type="ARBA" id="ARBA00022692"/>
    </source>
</evidence>
<dbReference type="Pfam" id="PF05977">
    <property type="entry name" value="MFS_3"/>
    <property type="match status" value="1"/>
</dbReference>
<feature type="transmembrane region" description="Helical" evidence="7">
    <location>
        <begin position="221"/>
        <end position="243"/>
    </location>
</feature>
<dbReference type="PROSITE" id="PS50850">
    <property type="entry name" value="MFS"/>
    <property type="match status" value="1"/>
</dbReference>
<feature type="domain" description="Major facilitator superfamily (MFS) profile" evidence="8">
    <location>
        <begin position="9"/>
        <end position="394"/>
    </location>
</feature>
<evidence type="ECO:0000256" key="7">
    <source>
        <dbReference type="SAM" id="Phobius"/>
    </source>
</evidence>
<evidence type="ECO:0000256" key="1">
    <source>
        <dbReference type="ARBA" id="ARBA00004651"/>
    </source>
</evidence>
<feature type="transmembrane region" description="Helical" evidence="7">
    <location>
        <begin position="74"/>
        <end position="95"/>
    </location>
</feature>
<dbReference type="RefSeq" id="WP_089293427.1">
    <property type="nucleotide sequence ID" value="NZ_BOMU01000038.1"/>
</dbReference>
<dbReference type="PANTHER" id="PTHR23513">
    <property type="entry name" value="INTEGRAL MEMBRANE EFFLUX PROTEIN-RELATED"/>
    <property type="match status" value="1"/>
</dbReference>
<keyword evidence="4 7" id="KW-0812">Transmembrane</keyword>
<evidence type="ECO:0000256" key="5">
    <source>
        <dbReference type="ARBA" id="ARBA00022989"/>
    </source>
</evidence>
<keyword evidence="5 7" id="KW-1133">Transmembrane helix</keyword>
<dbReference type="PANTHER" id="PTHR23513:SF6">
    <property type="entry name" value="MAJOR FACILITATOR SUPERFAMILY ASSOCIATED DOMAIN-CONTAINING PROTEIN"/>
    <property type="match status" value="1"/>
</dbReference>
<dbReference type="Proteomes" id="UP000198415">
    <property type="component" value="Unassembled WGS sequence"/>
</dbReference>
<keyword evidence="10" id="KW-1185">Reference proteome</keyword>
<feature type="transmembrane region" description="Helical" evidence="7">
    <location>
        <begin position="47"/>
        <end position="67"/>
    </location>
</feature>
<sequence length="409" mass="42936">MTALWRNRDFTALWAGQMVSALGASITSTATPLLVLATTGSAKDAGLVGAAGTLPFLIGNLPAGALVDRWNRHRILLVSELLAALSIITVPLAIWSGRLTVAQLCVVAFVQGMCFAFFDLAERAALPRVVEPEQLATAIANNEARSRGATLAGPPIGGALFAAGRAWPFLVDAVTYLLAAIALLWVRRDLNSENPPREPVLRSAMEGLRWVWRHPLIRTGILLVAASNLTFRALVLVLVVLAGKQGASPATIGVMLGIYSTGGLLGAIAAGRLHKHFQPRTVIIGVNWVWAALLPLFAFAVVPWQLGLIGAVTAFVGPLWNVVIGAYAVTLVPNELLGRVNSAGMALTWGVMPIGSLAAGYLLDGVGPTGAIWTLSAFMLLTAVAGTVSRAVRKAPPLVSSHTPEGAER</sequence>
<evidence type="ECO:0000256" key="6">
    <source>
        <dbReference type="ARBA" id="ARBA00023136"/>
    </source>
</evidence>
<dbReference type="InterPro" id="IPR036259">
    <property type="entry name" value="MFS_trans_sf"/>
</dbReference>
<dbReference type="Gene3D" id="1.20.1250.20">
    <property type="entry name" value="MFS general substrate transporter like domains"/>
    <property type="match status" value="1"/>
</dbReference>
<organism evidence="9 10">
    <name type="scientific">Actinoplanes regularis</name>
    <dbReference type="NCBI Taxonomy" id="52697"/>
    <lineage>
        <taxon>Bacteria</taxon>
        <taxon>Bacillati</taxon>
        <taxon>Actinomycetota</taxon>
        <taxon>Actinomycetes</taxon>
        <taxon>Micromonosporales</taxon>
        <taxon>Micromonosporaceae</taxon>
        <taxon>Actinoplanes</taxon>
    </lineage>
</organism>
<reference evidence="9 10" key="1">
    <citation type="submission" date="2017-06" db="EMBL/GenBank/DDBJ databases">
        <authorList>
            <person name="Kim H.J."/>
            <person name="Triplett B.A."/>
        </authorList>
    </citation>
    <scope>NUCLEOTIDE SEQUENCE [LARGE SCALE GENOMIC DNA]</scope>
    <source>
        <strain evidence="9 10">DSM 43151</strain>
    </source>
</reference>
<dbReference type="EMBL" id="FZNR01000004">
    <property type="protein sequence ID" value="SNR65905.1"/>
    <property type="molecule type" value="Genomic_DNA"/>
</dbReference>
<accession>A0A238Y3W9</accession>
<feature type="transmembrane region" description="Helical" evidence="7">
    <location>
        <begin position="308"/>
        <end position="332"/>
    </location>
</feature>
<dbReference type="InterPro" id="IPR020846">
    <property type="entry name" value="MFS_dom"/>
</dbReference>
<dbReference type="SUPFAM" id="SSF103473">
    <property type="entry name" value="MFS general substrate transporter"/>
    <property type="match status" value="1"/>
</dbReference>
<feature type="transmembrane region" description="Helical" evidence="7">
    <location>
        <begin position="344"/>
        <end position="363"/>
    </location>
</feature>
<feature type="transmembrane region" description="Helical" evidence="7">
    <location>
        <begin position="101"/>
        <end position="118"/>
    </location>
</feature>
<dbReference type="OrthoDB" id="4544213at2"/>
<feature type="transmembrane region" description="Helical" evidence="7">
    <location>
        <begin position="282"/>
        <end position="302"/>
    </location>
</feature>
<protein>
    <submittedName>
        <fullName evidence="9">Predicted arabinose efflux permease, MFS family</fullName>
    </submittedName>
</protein>
<dbReference type="GO" id="GO:0022857">
    <property type="term" value="F:transmembrane transporter activity"/>
    <property type="evidence" value="ECO:0007669"/>
    <property type="project" value="InterPro"/>
</dbReference>
<evidence type="ECO:0000313" key="10">
    <source>
        <dbReference type="Proteomes" id="UP000198415"/>
    </source>
</evidence>
<keyword evidence="2" id="KW-0813">Transport</keyword>
<evidence type="ECO:0000256" key="3">
    <source>
        <dbReference type="ARBA" id="ARBA00022475"/>
    </source>
</evidence>
<name>A0A238Y3W9_9ACTN</name>
<proteinExistence type="predicted"/>
<evidence type="ECO:0000259" key="8">
    <source>
        <dbReference type="PROSITE" id="PS50850"/>
    </source>
</evidence>
<feature type="transmembrane region" description="Helical" evidence="7">
    <location>
        <begin position="369"/>
        <end position="388"/>
    </location>
</feature>
<keyword evidence="6 7" id="KW-0472">Membrane</keyword>
<dbReference type="AlphaFoldDB" id="A0A238Y3W9"/>
<evidence type="ECO:0000256" key="2">
    <source>
        <dbReference type="ARBA" id="ARBA00022448"/>
    </source>
</evidence>